<feature type="region of interest" description="VHIID" evidence="3">
    <location>
        <begin position="257"/>
        <end position="322"/>
    </location>
</feature>
<feature type="non-terminal residue" evidence="4">
    <location>
        <position position="1"/>
    </location>
</feature>
<evidence type="ECO:0000256" key="3">
    <source>
        <dbReference type="PROSITE-ProRule" id="PRU01191"/>
    </source>
</evidence>
<accession>A0A5J9UHP6</accession>
<dbReference type="Pfam" id="PF03514">
    <property type="entry name" value="GRAS"/>
    <property type="match status" value="2"/>
</dbReference>
<name>A0A5J9UHP6_9POAL</name>
<comment type="caution">
    <text evidence="4">The sequence shown here is derived from an EMBL/GenBank/DDBJ whole genome shotgun (WGS) entry which is preliminary data.</text>
</comment>
<organism evidence="4 5">
    <name type="scientific">Eragrostis curvula</name>
    <name type="common">weeping love grass</name>
    <dbReference type="NCBI Taxonomy" id="38414"/>
    <lineage>
        <taxon>Eukaryota</taxon>
        <taxon>Viridiplantae</taxon>
        <taxon>Streptophyta</taxon>
        <taxon>Embryophyta</taxon>
        <taxon>Tracheophyta</taxon>
        <taxon>Spermatophyta</taxon>
        <taxon>Magnoliopsida</taxon>
        <taxon>Liliopsida</taxon>
        <taxon>Poales</taxon>
        <taxon>Poaceae</taxon>
        <taxon>PACMAD clade</taxon>
        <taxon>Chloridoideae</taxon>
        <taxon>Eragrostideae</taxon>
        <taxon>Eragrostidinae</taxon>
        <taxon>Eragrostis</taxon>
    </lineage>
</organism>
<keyword evidence="5" id="KW-1185">Reference proteome</keyword>
<evidence type="ECO:0000256" key="2">
    <source>
        <dbReference type="ARBA" id="ARBA00023163"/>
    </source>
</evidence>
<evidence type="ECO:0000313" key="5">
    <source>
        <dbReference type="Proteomes" id="UP000324897"/>
    </source>
</evidence>
<evidence type="ECO:0000256" key="1">
    <source>
        <dbReference type="ARBA" id="ARBA00023015"/>
    </source>
</evidence>
<dbReference type="EMBL" id="RWGY01000013">
    <property type="protein sequence ID" value="TVU23273.1"/>
    <property type="molecule type" value="Genomic_DNA"/>
</dbReference>
<reference evidence="4 5" key="1">
    <citation type="journal article" date="2019" name="Sci. Rep.">
        <title>A high-quality genome of Eragrostis curvula grass provides insights into Poaceae evolution and supports new strategies to enhance forage quality.</title>
        <authorList>
            <person name="Carballo J."/>
            <person name="Santos B.A.C.M."/>
            <person name="Zappacosta D."/>
            <person name="Garbus I."/>
            <person name="Selva J.P."/>
            <person name="Gallo C.A."/>
            <person name="Diaz A."/>
            <person name="Albertini E."/>
            <person name="Caccamo M."/>
            <person name="Echenique V."/>
        </authorList>
    </citation>
    <scope>NUCLEOTIDE SEQUENCE [LARGE SCALE GENOMIC DNA]</scope>
    <source>
        <strain evidence="5">cv. Victoria</strain>
        <tissue evidence="4">Leaf</tissue>
    </source>
</reference>
<comment type="similarity">
    <text evidence="3">Belongs to the GRAS family.</text>
</comment>
<protein>
    <submittedName>
        <fullName evidence="4">Uncharacterized protein</fullName>
    </submittedName>
</protein>
<evidence type="ECO:0000313" key="4">
    <source>
        <dbReference type="EMBL" id="TVU23273.1"/>
    </source>
</evidence>
<dbReference type="OrthoDB" id="657300at2759"/>
<sequence length="529" mass="59505">MEYISRVLMEEEEEEDDDRFEQPALMEAQESLARIMGASSSCSSVDKSWSDMVNMSFLMGTVEARKLLPSTDNIPSGDVDGVRLIQRSRKGGNELMETSSRASKVMATAVPEEEEVGLQEMVKRMMLNDCEVSREEMEDLRAAMKDGDGFRCVRRPSRSKVLQVVDLRTLLIRCAEKVKDDDRRGARELLAHITHHAFPTGDATQRLAHCFAAALEARLAGSAASAVVSIQKRRWPAAATMMASSDPGSAVKFLEAYRLFAATCCFKKVAYMFANMTICRAAEGKRRLHIVDYGVSFGFQWAGLLRMLAARDGGPPAVTITGIDLPQPGFRPARYIEETGRQLTACARELGVPSFKFHAIAAANWDAVRLEIDIDDDPEETVVAVNSVFRLEALVDDSVVVDRPSPRDVSLFYYSAIFDVLDATMPRTSPHRRVLERDVLAPFALNIVACEGRDRTDRFESYRQWQLRMQRAGLTQLPLDPDDVAAVRDMVKKQRYHRDFVLDEDRHWLLQGWKGRILYASSTWVARHP</sequence>
<dbReference type="PANTHER" id="PTHR31636">
    <property type="entry name" value="OSJNBA0084A10.13 PROTEIN-RELATED"/>
    <property type="match status" value="1"/>
</dbReference>
<feature type="short sequence motif" description="VHIID" evidence="3">
    <location>
        <begin position="288"/>
        <end position="292"/>
    </location>
</feature>
<dbReference type="PROSITE" id="PS50985">
    <property type="entry name" value="GRAS"/>
    <property type="match status" value="1"/>
</dbReference>
<dbReference type="InterPro" id="IPR005202">
    <property type="entry name" value="TF_GRAS"/>
</dbReference>
<dbReference type="AlphaFoldDB" id="A0A5J9UHP6"/>
<gene>
    <name evidence="4" type="ORF">EJB05_25628</name>
</gene>
<dbReference type="Gramene" id="TVU23273">
    <property type="protein sequence ID" value="TVU23273"/>
    <property type="gene ID" value="EJB05_25628"/>
</dbReference>
<proteinExistence type="inferred from homology"/>
<feature type="region of interest" description="SAW" evidence="3">
    <location>
        <begin position="449"/>
        <end position="525"/>
    </location>
</feature>
<keyword evidence="1" id="KW-0805">Transcription regulation</keyword>
<dbReference type="Proteomes" id="UP000324897">
    <property type="component" value="Chromosome 2"/>
</dbReference>
<comment type="caution">
    <text evidence="3">Lacks conserved residue(s) required for the propagation of feature annotation.</text>
</comment>
<keyword evidence="2" id="KW-0804">Transcription</keyword>